<proteinExistence type="predicted"/>
<dbReference type="InterPro" id="IPR010031">
    <property type="entry name" value="FAD_lactone_oxidase-like"/>
</dbReference>
<name>A0A0D2MR39_9CHLO</name>
<evidence type="ECO:0000259" key="1">
    <source>
        <dbReference type="PROSITE" id="PS51387"/>
    </source>
</evidence>
<dbReference type="SUPFAM" id="SSF56176">
    <property type="entry name" value="FAD-binding/transporter-associated domain-like"/>
    <property type="match status" value="1"/>
</dbReference>
<dbReference type="InterPro" id="IPR016166">
    <property type="entry name" value="FAD-bd_PCMH"/>
</dbReference>
<dbReference type="InterPro" id="IPR036318">
    <property type="entry name" value="FAD-bd_PCMH-like_sf"/>
</dbReference>
<dbReference type="Gene3D" id="3.30.465.10">
    <property type="match status" value="1"/>
</dbReference>
<feature type="domain" description="FAD-binding PCMH-type" evidence="1">
    <location>
        <begin position="1"/>
        <end position="117"/>
    </location>
</feature>
<dbReference type="KEGG" id="mng:MNEG_5061"/>
<dbReference type="InterPro" id="IPR016169">
    <property type="entry name" value="FAD-bd_PCMH_sub2"/>
</dbReference>
<sequence length="405" mass="43842">MKRVLSTNKQLKQMRVGAGMALRDFLPAASRAKLSVPRALLPWWGDLNIGGIVSVAGHGSGQGAPVEVCEIVTSITWVDASGTVRTSDSTTEEWRALCGGIGLLGIITEVTFQLTDSTNTQISTRIQVSDANLASDLNDELISKAITLYWRPDFGVYTAHLQTDAPSGKDKSLNITKGARGVIVPQLDPDANARKTQGAGLKAVSTIPFFELPYDNGESLVCQSAIGITTTPWAQVSTFPPKTKGKRAVDIFDGRVVTNDVQTFVCSNNKVELCSFSNPELDATNSDTEMAVEKARIPELIADVKKLIAVDLRGYGNVPDGSKRCLPPGYFNFRFTNPSKTLIGPGAGLAQPVHAELTVIYSRSIPGRPFRYEWVQEIFEQLLLCKYNGRPRSVLHSYAAPSVGL</sequence>
<keyword evidence="3" id="KW-1185">Reference proteome</keyword>
<gene>
    <name evidence="2" type="ORF">MNEG_5061</name>
</gene>
<dbReference type="GO" id="GO:0016899">
    <property type="term" value="F:oxidoreductase activity, acting on the CH-OH group of donors, oxygen as acceptor"/>
    <property type="evidence" value="ECO:0007669"/>
    <property type="project" value="InterPro"/>
</dbReference>
<dbReference type="RefSeq" id="XP_013901921.1">
    <property type="nucleotide sequence ID" value="XM_014046467.1"/>
</dbReference>
<dbReference type="STRING" id="145388.A0A0D2MR39"/>
<accession>A0A0D2MR39</accession>
<dbReference type="EMBL" id="KK100954">
    <property type="protein sequence ID" value="KIZ02902.1"/>
    <property type="molecule type" value="Genomic_DNA"/>
</dbReference>
<reference evidence="2 3" key="1">
    <citation type="journal article" date="2013" name="BMC Genomics">
        <title>Reconstruction of the lipid metabolism for the microalga Monoraphidium neglectum from its genome sequence reveals characteristics suitable for biofuel production.</title>
        <authorList>
            <person name="Bogen C."/>
            <person name="Al-Dilaimi A."/>
            <person name="Albersmeier A."/>
            <person name="Wichmann J."/>
            <person name="Grundmann M."/>
            <person name="Rupp O."/>
            <person name="Lauersen K.J."/>
            <person name="Blifernez-Klassen O."/>
            <person name="Kalinowski J."/>
            <person name="Goesmann A."/>
            <person name="Mussgnug J.H."/>
            <person name="Kruse O."/>
        </authorList>
    </citation>
    <scope>NUCLEOTIDE SEQUENCE [LARGE SCALE GENOMIC DNA]</scope>
    <source>
        <strain evidence="2 3">SAG 48.87</strain>
    </source>
</reference>
<dbReference type="Proteomes" id="UP000054498">
    <property type="component" value="Unassembled WGS sequence"/>
</dbReference>
<dbReference type="PANTHER" id="PTHR43762:SF7">
    <property type="entry name" value="FAD-BINDING PCMH-TYPE DOMAIN-CONTAINING PROTEIN"/>
    <property type="match status" value="1"/>
</dbReference>
<dbReference type="GeneID" id="25737938"/>
<protein>
    <recommendedName>
        <fullName evidence="1">FAD-binding PCMH-type domain-containing protein</fullName>
    </recommendedName>
</protein>
<evidence type="ECO:0000313" key="3">
    <source>
        <dbReference type="Proteomes" id="UP000054498"/>
    </source>
</evidence>
<evidence type="ECO:0000313" key="2">
    <source>
        <dbReference type="EMBL" id="KIZ02902.1"/>
    </source>
</evidence>
<dbReference type="PROSITE" id="PS51387">
    <property type="entry name" value="FAD_PCMH"/>
    <property type="match status" value="1"/>
</dbReference>
<dbReference type="GO" id="GO:0071949">
    <property type="term" value="F:FAD binding"/>
    <property type="evidence" value="ECO:0007669"/>
    <property type="project" value="InterPro"/>
</dbReference>
<dbReference type="AlphaFoldDB" id="A0A0D2MR39"/>
<dbReference type="PANTHER" id="PTHR43762">
    <property type="entry name" value="L-GULONOLACTONE OXIDASE"/>
    <property type="match status" value="1"/>
</dbReference>
<organism evidence="2 3">
    <name type="scientific">Monoraphidium neglectum</name>
    <dbReference type="NCBI Taxonomy" id="145388"/>
    <lineage>
        <taxon>Eukaryota</taxon>
        <taxon>Viridiplantae</taxon>
        <taxon>Chlorophyta</taxon>
        <taxon>core chlorophytes</taxon>
        <taxon>Chlorophyceae</taxon>
        <taxon>CS clade</taxon>
        <taxon>Sphaeropleales</taxon>
        <taxon>Selenastraceae</taxon>
        <taxon>Monoraphidium</taxon>
    </lineage>
</organism>